<dbReference type="InterPro" id="IPR010499">
    <property type="entry name" value="AraC_E-bd"/>
</dbReference>
<name>A0A1H7J7J5_9FIRM</name>
<evidence type="ECO:0000313" key="4">
    <source>
        <dbReference type="Proteomes" id="UP000182321"/>
    </source>
</evidence>
<keyword evidence="4" id="KW-1185">Reference proteome</keyword>
<dbReference type="PROSITE" id="PS50937">
    <property type="entry name" value="HTH_MERR_2"/>
    <property type="match status" value="1"/>
</dbReference>
<dbReference type="GO" id="GO:0003677">
    <property type="term" value="F:DNA binding"/>
    <property type="evidence" value="ECO:0007669"/>
    <property type="project" value="UniProtKB-KW"/>
</dbReference>
<dbReference type="SUPFAM" id="SSF46955">
    <property type="entry name" value="Putative DNA-binding domain"/>
    <property type="match status" value="1"/>
</dbReference>
<keyword evidence="1 3" id="KW-0238">DNA-binding</keyword>
<dbReference type="PROSITE" id="PS00552">
    <property type="entry name" value="HTH_MERR_1"/>
    <property type="match status" value="1"/>
</dbReference>
<dbReference type="CDD" id="cd01107">
    <property type="entry name" value="HTH_BmrR"/>
    <property type="match status" value="1"/>
</dbReference>
<proteinExistence type="predicted"/>
<dbReference type="InterPro" id="IPR011256">
    <property type="entry name" value="Reg_factor_effector_dom_sf"/>
</dbReference>
<sequence>MLKIGEFSKLSRVSIRMLRHYDDIGLLKPAEIDNFTGYRYYREEQLFTIGRITSLKDMGFALADIIKILDSYDDKEKMDAFLSERQKELSKLSKETEYKLMLLETARKRLRKEQNMSFDVTVKTIPERYAATVQMVVPHYEDEGMLWNTMMSECKNLVPADPCLVAAEFLDPEYKEENVEIIAWMTVNGSYNDTEHVKFKNLPAVKVASCIIKGSYDQMGEAYATVVSWIKANGYKMNGPMFNIYHVSPAQTQNPDEYVTEACFPVE</sequence>
<dbReference type="Gene3D" id="3.20.80.10">
    <property type="entry name" value="Regulatory factor, effector binding domain"/>
    <property type="match status" value="1"/>
</dbReference>
<dbReference type="InterPro" id="IPR047057">
    <property type="entry name" value="MerR_fam"/>
</dbReference>
<dbReference type="Proteomes" id="UP000182321">
    <property type="component" value="Unassembled WGS sequence"/>
</dbReference>
<dbReference type="SMART" id="SM00871">
    <property type="entry name" value="AraC_E_bind"/>
    <property type="match status" value="1"/>
</dbReference>
<dbReference type="PANTHER" id="PTHR30204">
    <property type="entry name" value="REDOX-CYCLING DRUG-SENSING TRANSCRIPTIONAL ACTIVATOR SOXR"/>
    <property type="match status" value="1"/>
</dbReference>
<protein>
    <submittedName>
        <fullName evidence="3">DNA-binding transcriptional regulator, MerR family</fullName>
    </submittedName>
</protein>
<evidence type="ECO:0000313" key="3">
    <source>
        <dbReference type="EMBL" id="SEK69135.1"/>
    </source>
</evidence>
<dbReference type="SUPFAM" id="SSF55136">
    <property type="entry name" value="Probable bacterial effector-binding domain"/>
    <property type="match status" value="1"/>
</dbReference>
<organism evidence="3 4">
    <name type="scientific">Pseudobutyrivibrio ruminis</name>
    <dbReference type="NCBI Taxonomy" id="46206"/>
    <lineage>
        <taxon>Bacteria</taxon>
        <taxon>Bacillati</taxon>
        <taxon>Bacillota</taxon>
        <taxon>Clostridia</taxon>
        <taxon>Lachnospirales</taxon>
        <taxon>Lachnospiraceae</taxon>
        <taxon>Pseudobutyrivibrio</taxon>
    </lineage>
</organism>
<dbReference type="AlphaFoldDB" id="A0A1H7J7J5"/>
<evidence type="ECO:0000256" key="1">
    <source>
        <dbReference type="ARBA" id="ARBA00023125"/>
    </source>
</evidence>
<dbReference type="Gene3D" id="1.10.1660.10">
    <property type="match status" value="1"/>
</dbReference>
<dbReference type="RefSeq" id="WP_074790812.1">
    <property type="nucleotide sequence ID" value="NZ_FNZX01000008.1"/>
</dbReference>
<reference evidence="4" key="1">
    <citation type="submission" date="2016-10" db="EMBL/GenBank/DDBJ databases">
        <authorList>
            <person name="Varghese N."/>
            <person name="Submissions S."/>
        </authorList>
    </citation>
    <scope>NUCLEOTIDE SEQUENCE [LARGE SCALE GENOMIC DNA]</scope>
    <source>
        <strain evidence="4">ACV-9</strain>
    </source>
</reference>
<gene>
    <name evidence="3" type="ORF">SAMN02910377_01580</name>
</gene>
<dbReference type="InterPro" id="IPR029442">
    <property type="entry name" value="GyrI-like"/>
</dbReference>
<dbReference type="SMART" id="SM00422">
    <property type="entry name" value="HTH_MERR"/>
    <property type="match status" value="1"/>
</dbReference>
<dbReference type="GO" id="GO:0003700">
    <property type="term" value="F:DNA-binding transcription factor activity"/>
    <property type="evidence" value="ECO:0007669"/>
    <property type="project" value="InterPro"/>
</dbReference>
<accession>A0A1H7J7J5</accession>
<dbReference type="Pfam" id="PF13411">
    <property type="entry name" value="MerR_1"/>
    <property type="match status" value="1"/>
</dbReference>
<dbReference type="InterPro" id="IPR009061">
    <property type="entry name" value="DNA-bd_dom_put_sf"/>
</dbReference>
<dbReference type="PANTHER" id="PTHR30204:SF97">
    <property type="entry name" value="MERR FAMILY REGULATORY PROTEIN"/>
    <property type="match status" value="1"/>
</dbReference>
<evidence type="ECO:0000259" key="2">
    <source>
        <dbReference type="PROSITE" id="PS50937"/>
    </source>
</evidence>
<dbReference type="Pfam" id="PF06445">
    <property type="entry name" value="GyrI-like"/>
    <property type="match status" value="1"/>
</dbReference>
<feature type="domain" description="HTH merR-type" evidence="2">
    <location>
        <begin position="1"/>
        <end position="71"/>
    </location>
</feature>
<dbReference type="EMBL" id="FNZX01000008">
    <property type="protein sequence ID" value="SEK69135.1"/>
    <property type="molecule type" value="Genomic_DNA"/>
</dbReference>
<dbReference type="InterPro" id="IPR000551">
    <property type="entry name" value="MerR-type_HTH_dom"/>
</dbReference>